<name>A0A8S5Q835_9CAUD</name>
<reference evidence="1" key="1">
    <citation type="journal article" date="2021" name="Proc. Natl. Acad. Sci. U.S.A.">
        <title>A Catalog of Tens of Thousands of Viruses from Human Metagenomes Reveals Hidden Associations with Chronic Diseases.</title>
        <authorList>
            <person name="Tisza M.J."/>
            <person name="Buck C.B."/>
        </authorList>
    </citation>
    <scope>NUCLEOTIDE SEQUENCE</scope>
    <source>
        <strain evidence="1">Ctf8W5</strain>
    </source>
</reference>
<dbReference type="EMBL" id="BK015597">
    <property type="protein sequence ID" value="DAE14947.1"/>
    <property type="molecule type" value="Genomic_DNA"/>
</dbReference>
<protein>
    <submittedName>
        <fullName evidence="1">Uncharacterized protein</fullName>
    </submittedName>
</protein>
<sequence>MATVWQPPLLPILKVIITYSPSKAFFLCKKIFKIFFFRHIICDDNETTARENAS</sequence>
<proteinExistence type="predicted"/>
<accession>A0A8S5Q835</accession>
<evidence type="ECO:0000313" key="1">
    <source>
        <dbReference type="EMBL" id="DAE14947.1"/>
    </source>
</evidence>
<organism evidence="1">
    <name type="scientific">Siphoviridae sp. ctf8W5</name>
    <dbReference type="NCBI Taxonomy" id="2825595"/>
    <lineage>
        <taxon>Viruses</taxon>
        <taxon>Duplodnaviria</taxon>
        <taxon>Heunggongvirae</taxon>
        <taxon>Uroviricota</taxon>
        <taxon>Caudoviricetes</taxon>
    </lineage>
</organism>